<evidence type="ECO:0000256" key="2">
    <source>
        <dbReference type="SAM" id="SignalP"/>
    </source>
</evidence>
<accession>A0AAV2R676</accession>
<evidence type="ECO:0000256" key="1">
    <source>
        <dbReference type="PROSITE-ProRule" id="PRU00497"/>
    </source>
</evidence>
<name>A0AAV2R676_MEGNR</name>
<evidence type="ECO:0000313" key="3">
    <source>
        <dbReference type="EMBL" id="CAL4114403.1"/>
    </source>
</evidence>
<dbReference type="Proteomes" id="UP001497623">
    <property type="component" value="Unassembled WGS sequence"/>
</dbReference>
<keyword evidence="4" id="KW-1185">Reference proteome</keyword>
<reference evidence="3 4" key="1">
    <citation type="submission" date="2024-05" db="EMBL/GenBank/DDBJ databases">
        <authorList>
            <person name="Wallberg A."/>
        </authorList>
    </citation>
    <scope>NUCLEOTIDE SEQUENCE [LARGE SCALE GENOMIC DNA]</scope>
</reference>
<feature type="chain" id="PRO_5043405074" description="Cuticle protein" evidence="2">
    <location>
        <begin position="29"/>
        <end position="205"/>
    </location>
</feature>
<keyword evidence="2" id="KW-0732">Signal</keyword>
<comment type="caution">
    <text evidence="3">The sequence shown here is derived from an EMBL/GenBank/DDBJ whole genome shotgun (WGS) entry which is preliminary data.</text>
</comment>
<sequence length="205" mass="21471">NTTNDIYKHTLSIMKFVIVLCLFGLALGAPRPQEEEAVVLPDEDIVEAILEEVVKTAVEAAAPPLVAAPVEAEVPPTIDAAPVQAVIKTKAEGEPVVVLLQETSPVIGAVFTHELQLDNGIAETRSGSEGPAGTSVMKGSYTIPLGNGEVATFNWVADENGYRVESPHLPIAPPAPAHVADLLRIAAEQRAAGITFDGQGSRVQA</sequence>
<proteinExistence type="predicted"/>
<protein>
    <recommendedName>
        <fullName evidence="5">Cuticle protein</fullName>
    </recommendedName>
</protein>
<dbReference type="PROSITE" id="PS51155">
    <property type="entry name" value="CHIT_BIND_RR_2"/>
    <property type="match status" value="1"/>
</dbReference>
<gene>
    <name evidence="3" type="ORF">MNOR_LOCUS20416</name>
</gene>
<evidence type="ECO:0000313" key="4">
    <source>
        <dbReference type="Proteomes" id="UP001497623"/>
    </source>
</evidence>
<evidence type="ECO:0008006" key="5">
    <source>
        <dbReference type="Google" id="ProtNLM"/>
    </source>
</evidence>
<dbReference type="EMBL" id="CAXKWB010015774">
    <property type="protein sequence ID" value="CAL4114403.1"/>
    <property type="molecule type" value="Genomic_DNA"/>
</dbReference>
<dbReference type="Pfam" id="PF00379">
    <property type="entry name" value="Chitin_bind_4"/>
    <property type="match status" value="1"/>
</dbReference>
<keyword evidence="1" id="KW-0193">Cuticle</keyword>
<dbReference type="AlphaFoldDB" id="A0AAV2R676"/>
<organism evidence="3 4">
    <name type="scientific">Meganyctiphanes norvegica</name>
    <name type="common">Northern krill</name>
    <name type="synonym">Thysanopoda norvegica</name>
    <dbReference type="NCBI Taxonomy" id="48144"/>
    <lineage>
        <taxon>Eukaryota</taxon>
        <taxon>Metazoa</taxon>
        <taxon>Ecdysozoa</taxon>
        <taxon>Arthropoda</taxon>
        <taxon>Crustacea</taxon>
        <taxon>Multicrustacea</taxon>
        <taxon>Malacostraca</taxon>
        <taxon>Eumalacostraca</taxon>
        <taxon>Eucarida</taxon>
        <taxon>Euphausiacea</taxon>
        <taxon>Euphausiidae</taxon>
        <taxon>Meganyctiphanes</taxon>
    </lineage>
</organism>
<feature type="non-terminal residue" evidence="3">
    <location>
        <position position="1"/>
    </location>
</feature>
<feature type="signal peptide" evidence="2">
    <location>
        <begin position="1"/>
        <end position="28"/>
    </location>
</feature>
<dbReference type="GO" id="GO:0042302">
    <property type="term" value="F:structural constituent of cuticle"/>
    <property type="evidence" value="ECO:0007669"/>
    <property type="project" value="UniProtKB-UniRule"/>
</dbReference>
<dbReference type="InterPro" id="IPR000618">
    <property type="entry name" value="Insect_cuticle"/>
</dbReference>